<dbReference type="PANTHER" id="PTHR43648:SF1">
    <property type="entry name" value="ELECTRON TRANSFER FLAVOPROTEIN BETA SUBUNIT LYSINE METHYLTRANSFERASE"/>
    <property type="match status" value="1"/>
</dbReference>
<dbReference type="GO" id="GO:0032259">
    <property type="term" value="P:methylation"/>
    <property type="evidence" value="ECO:0007669"/>
    <property type="project" value="UniProtKB-KW"/>
</dbReference>
<proteinExistence type="predicted"/>
<dbReference type="AlphaFoldDB" id="A0A0C2GGC9"/>
<protein>
    <submittedName>
        <fullName evidence="3">Uncharacterized protein</fullName>
    </submittedName>
</protein>
<accession>A0A0C2GGC9</accession>
<sequence>MHNSLDFNTNPWIAHQRMTKSFRHVAKWILRNTLISNESLTPELRLRLITEQSSLWRSTPDLCPFVDPFWAFYWPGGQAVTRQVLGFEYFGLKVSYSIFLTIHVCSMERMFSISVVAVVPQASQHPWLGLTWSPMI</sequence>
<dbReference type="InterPro" id="IPR050078">
    <property type="entry name" value="Ribosomal_L11_MeTrfase_PrmA"/>
</dbReference>
<evidence type="ECO:0000313" key="3">
    <source>
        <dbReference type="EMBL" id="KIH57859.1"/>
    </source>
</evidence>
<keyword evidence="1" id="KW-0489">Methyltransferase</keyword>
<dbReference type="GO" id="GO:0016279">
    <property type="term" value="F:protein-lysine N-methyltransferase activity"/>
    <property type="evidence" value="ECO:0007669"/>
    <property type="project" value="TreeGrafter"/>
</dbReference>
<organism evidence="3 4">
    <name type="scientific">Ancylostoma duodenale</name>
    <dbReference type="NCBI Taxonomy" id="51022"/>
    <lineage>
        <taxon>Eukaryota</taxon>
        <taxon>Metazoa</taxon>
        <taxon>Ecdysozoa</taxon>
        <taxon>Nematoda</taxon>
        <taxon>Chromadorea</taxon>
        <taxon>Rhabditida</taxon>
        <taxon>Rhabditina</taxon>
        <taxon>Rhabditomorpha</taxon>
        <taxon>Strongyloidea</taxon>
        <taxon>Ancylostomatidae</taxon>
        <taxon>Ancylostomatinae</taxon>
        <taxon>Ancylostoma</taxon>
    </lineage>
</organism>
<reference evidence="3 4" key="1">
    <citation type="submission" date="2013-12" db="EMBL/GenBank/DDBJ databases">
        <title>Draft genome of the parsitic nematode Ancylostoma duodenale.</title>
        <authorList>
            <person name="Mitreva M."/>
        </authorList>
    </citation>
    <scope>NUCLEOTIDE SEQUENCE [LARGE SCALE GENOMIC DNA]</scope>
    <source>
        <strain evidence="3 4">Zhejiang</strain>
    </source>
</reference>
<name>A0A0C2GGC9_9BILA</name>
<keyword evidence="2" id="KW-0808">Transferase</keyword>
<dbReference type="GO" id="GO:0005759">
    <property type="term" value="C:mitochondrial matrix"/>
    <property type="evidence" value="ECO:0007669"/>
    <property type="project" value="TreeGrafter"/>
</dbReference>
<evidence type="ECO:0000256" key="1">
    <source>
        <dbReference type="ARBA" id="ARBA00022603"/>
    </source>
</evidence>
<evidence type="ECO:0000256" key="2">
    <source>
        <dbReference type="ARBA" id="ARBA00022679"/>
    </source>
</evidence>
<dbReference type="EMBL" id="KN733853">
    <property type="protein sequence ID" value="KIH57859.1"/>
    <property type="molecule type" value="Genomic_DNA"/>
</dbReference>
<evidence type="ECO:0000313" key="4">
    <source>
        <dbReference type="Proteomes" id="UP000054047"/>
    </source>
</evidence>
<dbReference type="Proteomes" id="UP000054047">
    <property type="component" value="Unassembled WGS sequence"/>
</dbReference>
<gene>
    <name evidence="3" type="ORF">ANCDUO_11946</name>
</gene>
<keyword evidence="4" id="KW-1185">Reference proteome</keyword>
<dbReference type="OrthoDB" id="5842486at2759"/>
<dbReference type="PANTHER" id="PTHR43648">
    <property type="entry name" value="ELECTRON TRANSFER FLAVOPROTEIN BETA SUBUNIT LYSINE METHYLTRANSFERASE"/>
    <property type="match status" value="1"/>
</dbReference>